<sequence length="28" mass="2800">MLLAAVGTIVFTLVSRSEYSLVCGAAAG</sequence>
<reference evidence="1" key="1">
    <citation type="submission" date="2014-11" db="EMBL/GenBank/DDBJ databases">
        <authorList>
            <person name="Amaro Gonzalez C."/>
        </authorList>
    </citation>
    <scope>NUCLEOTIDE SEQUENCE</scope>
</reference>
<accession>A0A0E9W5H8</accession>
<proteinExistence type="predicted"/>
<evidence type="ECO:0000313" key="1">
    <source>
        <dbReference type="EMBL" id="JAH85571.1"/>
    </source>
</evidence>
<protein>
    <submittedName>
        <fullName evidence="1">Uncharacterized protein</fullName>
    </submittedName>
</protein>
<organism evidence="1">
    <name type="scientific">Anguilla anguilla</name>
    <name type="common">European freshwater eel</name>
    <name type="synonym">Muraena anguilla</name>
    <dbReference type="NCBI Taxonomy" id="7936"/>
    <lineage>
        <taxon>Eukaryota</taxon>
        <taxon>Metazoa</taxon>
        <taxon>Chordata</taxon>
        <taxon>Craniata</taxon>
        <taxon>Vertebrata</taxon>
        <taxon>Euteleostomi</taxon>
        <taxon>Actinopterygii</taxon>
        <taxon>Neopterygii</taxon>
        <taxon>Teleostei</taxon>
        <taxon>Anguilliformes</taxon>
        <taxon>Anguillidae</taxon>
        <taxon>Anguilla</taxon>
    </lineage>
</organism>
<dbReference type="AlphaFoldDB" id="A0A0E9W5H8"/>
<reference evidence="1" key="2">
    <citation type="journal article" date="2015" name="Fish Shellfish Immunol.">
        <title>Early steps in the European eel (Anguilla anguilla)-Vibrio vulnificus interaction in the gills: Role of the RtxA13 toxin.</title>
        <authorList>
            <person name="Callol A."/>
            <person name="Pajuelo D."/>
            <person name="Ebbesson L."/>
            <person name="Teles M."/>
            <person name="MacKenzie S."/>
            <person name="Amaro C."/>
        </authorList>
    </citation>
    <scope>NUCLEOTIDE SEQUENCE</scope>
</reference>
<dbReference type="EMBL" id="GBXM01023006">
    <property type="protein sequence ID" value="JAH85571.1"/>
    <property type="molecule type" value="Transcribed_RNA"/>
</dbReference>
<name>A0A0E9W5H8_ANGAN</name>